<dbReference type="Proteomes" id="UP000680304">
    <property type="component" value="Unassembled WGS sequence"/>
</dbReference>
<protein>
    <submittedName>
        <fullName evidence="1">Uncharacterized protein</fullName>
    </submittedName>
</protein>
<evidence type="ECO:0000313" key="1">
    <source>
        <dbReference type="EMBL" id="GIQ65889.1"/>
    </source>
</evidence>
<dbReference type="RefSeq" id="WP_213530438.1">
    <property type="nucleotide sequence ID" value="NZ_BOVJ01000158.1"/>
</dbReference>
<proteinExistence type="predicted"/>
<name>A0ABQ4NCE1_9BACL</name>
<evidence type="ECO:0000313" key="2">
    <source>
        <dbReference type="Proteomes" id="UP000680304"/>
    </source>
</evidence>
<comment type="caution">
    <text evidence="1">The sequence shown here is derived from an EMBL/GenBank/DDBJ whole genome shotgun (WGS) entry which is preliminary data.</text>
</comment>
<sequence length="67" mass="7802">MTNLTDREIIMRLSEEDADMMLSLAKRHLSAVKQLIGLISPLMGKDALEDEIKACRLERERILEKYR</sequence>
<reference evidence="1 2" key="1">
    <citation type="submission" date="2021-04" db="EMBL/GenBank/DDBJ databases">
        <title>Draft genome sequence of Paenibacillus cisolokensis, LC2-13A.</title>
        <authorList>
            <person name="Uke A."/>
            <person name="Chhe C."/>
            <person name="Baramee S."/>
            <person name="Kosugi A."/>
        </authorList>
    </citation>
    <scope>NUCLEOTIDE SEQUENCE [LARGE SCALE GENOMIC DNA]</scope>
    <source>
        <strain evidence="1 2">LC2-13A</strain>
    </source>
</reference>
<keyword evidence="2" id="KW-1185">Reference proteome</keyword>
<dbReference type="EMBL" id="BOVJ01000158">
    <property type="protein sequence ID" value="GIQ65889.1"/>
    <property type="molecule type" value="Genomic_DNA"/>
</dbReference>
<organism evidence="1 2">
    <name type="scientific">Paenibacillus cisolokensis</name>
    <dbReference type="NCBI Taxonomy" id="1658519"/>
    <lineage>
        <taxon>Bacteria</taxon>
        <taxon>Bacillati</taxon>
        <taxon>Bacillota</taxon>
        <taxon>Bacilli</taxon>
        <taxon>Bacillales</taxon>
        <taxon>Paenibacillaceae</taxon>
        <taxon>Paenibacillus</taxon>
    </lineage>
</organism>
<accession>A0ABQ4NCE1</accession>
<gene>
    <name evidence="1" type="ORF">PACILC2_44570</name>
</gene>